<organism evidence="1 2">
    <name type="scientific">Shewanella sedimentimangrovi</name>
    <dbReference type="NCBI Taxonomy" id="2814293"/>
    <lineage>
        <taxon>Bacteria</taxon>
        <taxon>Pseudomonadati</taxon>
        <taxon>Pseudomonadota</taxon>
        <taxon>Gammaproteobacteria</taxon>
        <taxon>Alteromonadales</taxon>
        <taxon>Shewanellaceae</taxon>
        <taxon>Shewanella</taxon>
    </lineage>
</organism>
<gene>
    <name evidence="1" type="ORF">JYB85_14810</name>
</gene>
<dbReference type="RefSeq" id="WP_207379898.1">
    <property type="nucleotide sequence ID" value="NZ_CP071502.1"/>
</dbReference>
<sequence>MKKIIMALAFALTVGCSSTYRVIESDINTAEISNGIESSQSSVAIYLHNEGTESASIRFETRYKSNPKQVHRLYVFDQDVPKLKEMLAKFQEQKLTVEDMSNPLSFGHDKGIFGETRADGKRYVRILTVEGAYLFPESSIPSLINVLTKLELAAKI</sequence>
<name>A0ABX7R0C5_9GAMM</name>
<dbReference type="Proteomes" id="UP000663207">
    <property type="component" value="Chromosome"/>
</dbReference>
<accession>A0ABX7R0C5</accession>
<reference evidence="1 2" key="1">
    <citation type="submission" date="2021-03" db="EMBL/GenBank/DDBJ databases">
        <title>Novel species identification of genus Shewanella.</title>
        <authorList>
            <person name="Liu G."/>
            <person name="Zhang Q."/>
        </authorList>
    </citation>
    <scope>NUCLEOTIDE SEQUENCE [LARGE SCALE GENOMIC DNA]</scope>
    <source>
        <strain evidence="1 2">FJAT-52962</strain>
    </source>
</reference>
<dbReference type="EMBL" id="CP071502">
    <property type="protein sequence ID" value="QSX36540.1"/>
    <property type="molecule type" value="Genomic_DNA"/>
</dbReference>
<evidence type="ECO:0008006" key="3">
    <source>
        <dbReference type="Google" id="ProtNLM"/>
    </source>
</evidence>
<protein>
    <recommendedName>
        <fullName evidence="3">Lipoprotein</fullName>
    </recommendedName>
</protein>
<proteinExistence type="predicted"/>
<evidence type="ECO:0000313" key="1">
    <source>
        <dbReference type="EMBL" id="QSX36540.1"/>
    </source>
</evidence>
<keyword evidence="2" id="KW-1185">Reference proteome</keyword>
<evidence type="ECO:0000313" key="2">
    <source>
        <dbReference type="Proteomes" id="UP000663207"/>
    </source>
</evidence>
<dbReference type="PROSITE" id="PS51257">
    <property type="entry name" value="PROKAR_LIPOPROTEIN"/>
    <property type="match status" value="1"/>
</dbReference>